<dbReference type="InterPro" id="IPR036291">
    <property type="entry name" value="NAD(P)-bd_dom_sf"/>
</dbReference>
<keyword evidence="3" id="KW-0479">Metal-binding</keyword>
<dbReference type="OrthoDB" id="9785812at2"/>
<sequence length="336" mass="35528">MKAVGYIQQQAGLGVEGLIDLELPVPVPGPKDILVRVQAIAINPRDIKMRGSQRASAESPRVLGWDAAGIVEAVGSEVTGFAKGDHVLYAGNMLKPGANAEFHLVDARIAGQVPKGLSFADAASLPLATLTAWGMLFDRLGLPRSGGQGRNLLILGGAGGVATMAIQLARQFTDVTVIASASRPESQAWIRKMGAHHVISHQDDIAAQIKSQKLGPVHWIFSMNTTPASFTAMAAVAAPYGKIGFIDEPEGLDVNLLKPKSLSLHAEAVFTKPIFETDDIGQQRCVLEDVAQKIADGTLQSPVNAHFGTINAENLRRAHQAIESGTSIGKVVLEGF</sequence>
<dbReference type="Proteomes" id="UP000244571">
    <property type="component" value="Chromosome"/>
</dbReference>
<dbReference type="InterPro" id="IPR051603">
    <property type="entry name" value="Zinc-ADH_QOR/CCCR"/>
</dbReference>
<gene>
    <name evidence="5" type="ORF">DBV39_15670</name>
</gene>
<dbReference type="GO" id="GO:0008270">
    <property type="term" value="F:zinc ion binding"/>
    <property type="evidence" value="ECO:0007669"/>
    <property type="project" value="InterPro"/>
</dbReference>
<dbReference type="Gene3D" id="3.40.50.720">
    <property type="entry name" value="NAD(P)-binding Rossmann-like Domain"/>
    <property type="match status" value="1"/>
</dbReference>
<dbReference type="KEGG" id="boz:DBV39_15670"/>
<evidence type="ECO:0000313" key="6">
    <source>
        <dbReference type="Proteomes" id="UP000244571"/>
    </source>
</evidence>
<organism evidence="5 6">
    <name type="scientific">Orrella marina</name>
    <dbReference type="NCBI Taxonomy" id="2163011"/>
    <lineage>
        <taxon>Bacteria</taxon>
        <taxon>Pseudomonadati</taxon>
        <taxon>Pseudomonadota</taxon>
        <taxon>Betaproteobacteria</taxon>
        <taxon>Burkholderiales</taxon>
        <taxon>Alcaligenaceae</taxon>
        <taxon>Orrella</taxon>
    </lineage>
</organism>
<evidence type="ECO:0000313" key="5">
    <source>
        <dbReference type="EMBL" id="AWB35862.1"/>
    </source>
</evidence>
<evidence type="ECO:0000256" key="3">
    <source>
        <dbReference type="RuleBase" id="RU364000"/>
    </source>
</evidence>
<dbReference type="InterPro" id="IPR020843">
    <property type="entry name" value="ER"/>
</dbReference>
<dbReference type="InterPro" id="IPR013149">
    <property type="entry name" value="ADH-like_C"/>
</dbReference>
<evidence type="ECO:0000256" key="1">
    <source>
        <dbReference type="ARBA" id="ARBA00010371"/>
    </source>
</evidence>
<dbReference type="Gene3D" id="3.90.180.10">
    <property type="entry name" value="Medium-chain alcohol dehydrogenases, catalytic domain"/>
    <property type="match status" value="1"/>
</dbReference>
<dbReference type="SUPFAM" id="SSF50129">
    <property type="entry name" value="GroES-like"/>
    <property type="match status" value="1"/>
</dbReference>
<protein>
    <recommendedName>
        <fullName evidence="3">Zinc-type alcohol dehydrogenase-like protein</fullName>
    </recommendedName>
</protein>
<dbReference type="CDD" id="cd08252">
    <property type="entry name" value="AL_MDR"/>
    <property type="match status" value="1"/>
</dbReference>
<dbReference type="InterPro" id="IPR011032">
    <property type="entry name" value="GroES-like_sf"/>
</dbReference>
<dbReference type="Pfam" id="PF00107">
    <property type="entry name" value="ADH_zinc_N"/>
    <property type="match status" value="1"/>
</dbReference>
<dbReference type="SMART" id="SM00829">
    <property type="entry name" value="PKS_ER"/>
    <property type="match status" value="1"/>
</dbReference>
<proteinExistence type="inferred from homology"/>
<name>A0A2R4XPY0_9BURK</name>
<dbReference type="InterPro" id="IPR014182">
    <property type="entry name" value="ADH_Zn_typ-1"/>
</dbReference>
<keyword evidence="2" id="KW-0521">NADP</keyword>
<evidence type="ECO:0000259" key="4">
    <source>
        <dbReference type="SMART" id="SM00829"/>
    </source>
</evidence>
<dbReference type="AlphaFoldDB" id="A0A2R4XPY0"/>
<keyword evidence="3" id="KW-0862">Zinc</keyword>
<evidence type="ECO:0000256" key="2">
    <source>
        <dbReference type="ARBA" id="ARBA00022857"/>
    </source>
</evidence>
<dbReference type="RefSeq" id="WP_108623318.1">
    <property type="nucleotide sequence ID" value="NZ_CP028901.1"/>
</dbReference>
<dbReference type="SUPFAM" id="SSF51735">
    <property type="entry name" value="NAD(P)-binding Rossmann-fold domains"/>
    <property type="match status" value="1"/>
</dbReference>
<feature type="domain" description="Enoyl reductase (ER)" evidence="4">
    <location>
        <begin position="17"/>
        <end position="333"/>
    </location>
</feature>
<dbReference type="Pfam" id="PF08240">
    <property type="entry name" value="ADH_N"/>
    <property type="match status" value="1"/>
</dbReference>
<dbReference type="NCBIfam" id="TIGR02817">
    <property type="entry name" value="adh_fam_1"/>
    <property type="match status" value="1"/>
</dbReference>
<dbReference type="EMBL" id="CP028901">
    <property type="protein sequence ID" value="AWB35862.1"/>
    <property type="molecule type" value="Genomic_DNA"/>
</dbReference>
<dbReference type="GO" id="GO:0016491">
    <property type="term" value="F:oxidoreductase activity"/>
    <property type="evidence" value="ECO:0007669"/>
    <property type="project" value="UniProtKB-KW"/>
</dbReference>
<dbReference type="PANTHER" id="PTHR44154">
    <property type="entry name" value="QUINONE OXIDOREDUCTASE"/>
    <property type="match status" value="1"/>
</dbReference>
<accession>A0A2R4XPY0</accession>
<dbReference type="InterPro" id="IPR013154">
    <property type="entry name" value="ADH-like_N"/>
</dbReference>
<dbReference type="PANTHER" id="PTHR44154:SF1">
    <property type="entry name" value="QUINONE OXIDOREDUCTASE"/>
    <property type="match status" value="1"/>
</dbReference>
<keyword evidence="6" id="KW-1185">Reference proteome</keyword>
<comment type="similarity">
    <text evidence="1 3">Belongs to the zinc-containing alcohol dehydrogenase family. Quinone oxidoreductase subfamily.</text>
</comment>
<keyword evidence="3" id="KW-0560">Oxidoreductase</keyword>
<reference evidence="5 6" key="1">
    <citation type="submission" date="2018-04" db="EMBL/GenBank/DDBJ databases">
        <title>Bordetella sp. HZ20 isolated from seawater.</title>
        <authorList>
            <person name="Sun C."/>
        </authorList>
    </citation>
    <scope>NUCLEOTIDE SEQUENCE [LARGE SCALE GENOMIC DNA]</scope>
    <source>
        <strain evidence="5 6">HZ20</strain>
    </source>
</reference>